<protein>
    <submittedName>
        <fullName evidence="1">Uncharacterized protein</fullName>
    </submittedName>
</protein>
<sequence length="132" mass="14876">MNKKGIRVGILLVLGIILIGIGGKVFMDKRAEQKEQDLLAVEKQSVKVLKNTFADIKEVKFHEAGKNEMTGSYGMYVTMFNKNNDSVKFDYGFWKERNELGDYGVEDEAVQKEGVTTTSVKVTYTNGKEELI</sequence>
<evidence type="ECO:0000313" key="1">
    <source>
        <dbReference type="EMBL" id="ROY52074.1"/>
    </source>
</evidence>
<gene>
    <name evidence="1" type="ORF">EGW70_04230</name>
</gene>
<dbReference type="OrthoDB" id="2193136at2"/>
<dbReference type="OMA" id="IGGKITM"/>
<evidence type="ECO:0000313" key="2">
    <source>
        <dbReference type="Proteomes" id="UP000275941"/>
    </source>
</evidence>
<organism evidence="1 2">
    <name type="scientific">Enterococcus faecalis</name>
    <name type="common">Streptococcus faecalis</name>
    <dbReference type="NCBI Taxonomy" id="1351"/>
    <lineage>
        <taxon>Bacteria</taxon>
        <taxon>Bacillati</taxon>
        <taxon>Bacillota</taxon>
        <taxon>Bacilli</taxon>
        <taxon>Lactobacillales</taxon>
        <taxon>Enterococcaceae</taxon>
        <taxon>Enterococcus</taxon>
    </lineage>
</organism>
<name>A0A3N3H985_ENTFL</name>
<dbReference type="RefSeq" id="WP_002385432.1">
    <property type="nucleotide sequence ID" value="NZ_AP025270.1"/>
</dbReference>
<reference evidence="1 2" key="1">
    <citation type="submission" date="2018-10" db="EMBL/GenBank/DDBJ databases">
        <title>Genotypes and phenotypes of Enterococci isolated from broiler chickens.</title>
        <authorList>
            <person name="Muhammad A.R."/>
            <person name="Diarra M.S."/>
        </authorList>
    </citation>
    <scope>NUCLEOTIDE SEQUENCE [LARGE SCALE GENOMIC DNA]</scope>
    <source>
        <strain evidence="1 2">P7 C A21</strain>
    </source>
</reference>
<dbReference type="EMBL" id="RKOR01000008">
    <property type="protein sequence ID" value="ROY52074.1"/>
    <property type="molecule type" value="Genomic_DNA"/>
</dbReference>
<dbReference type="Proteomes" id="UP000275941">
    <property type="component" value="Unassembled WGS sequence"/>
</dbReference>
<proteinExistence type="predicted"/>
<accession>A0A3N3H985</accession>
<dbReference type="AlphaFoldDB" id="A0A3N3H985"/>
<comment type="caution">
    <text evidence="1">The sequence shown here is derived from an EMBL/GenBank/DDBJ whole genome shotgun (WGS) entry which is preliminary data.</text>
</comment>